<dbReference type="Pfam" id="PF07859">
    <property type="entry name" value="Abhydrolase_3"/>
    <property type="match status" value="1"/>
</dbReference>
<evidence type="ECO:0000256" key="1">
    <source>
        <dbReference type="ARBA" id="ARBA00022801"/>
    </source>
</evidence>
<reference evidence="3 4" key="1">
    <citation type="submission" date="2014-11" db="EMBL/GenBank/DDBJ databases">
        <title>A Rickettsiales Symbiont of Amoebae With Ancient Features.</title>
        <authorList>
            <person name="Schulz F."/>
            <person name="Martijn J."/>
            <person name="Wascher F."/>
            <person name="Kostanjsek R."/>
            <person name="Ettema T.J."/>
            <person name="Horn M."/>
        </authorList>
    </citation>
    <scope>NUCLEOTIDE SEQUENCE [LARGE SCALE GENOMIC DNA]</scope>
    <source>
        <strain evidence="3 4">UWC36</strain>
    </source>
</reference>
<dbReference type="STRING" id="86105.NF27_DT01330"/>
<keyword evidence="1" id="KW-0378">Hydrolase</keyword>
<dbReference type="GO" id="GO:0016787">
    <property type="term" value="F:hydrolase activity"/>
    <property type="evidence" value="ECO:0007669"/>
    <property type="project" value="UniProtKB-KW"/>
</dbReference>
<dbReference type="PANTHER" id="PTHR48081:SF8">
    <property type="entry name" value="ALPHA_BETA HYDROLASE FOLD-3 DOMAIN-CONTAINING PROTEIN-RELATED"/>
    <property type="match status" value="1"/>
</dbReference>
<evidence type="ECO:0000313" key="4">
    <source>
        <dbReference type="Proteomes" id="UP000031258"/>
    </source>
</evidence>
<dbReference type="EMBL" id="JSWE01000096">
    <property type="protein sequence ID" value="KIE05359.1"/>
    <property type="molecule type" value="Genomic_DNA"/>
</dbReference>
<dbReference type="AlphaFoldDB" id="A0A0C1QIM0"/>
<dbReference type="InterPro" id="IPR029058">
    <property type="entry name" value="AB_hydrolase_fold"/>
</dbReference>
<feature type="domain" description="Alpha/beta hydrolase fold-3" evidence="2">
    <location>
        <begin position="36"/>
        <end position="244"/>
    </location>
</feature>
<gene>
    <name evidence="3" type="ORF">NF27_DT01330</name>
</gene>
<evidence type="ECO:0000259" key="2">
    <source>
        <dbReference type="Pfam" id="PF07859"/>
    </source>
</evidence>
<dbReference type="Proteomes" id="UP000031258">
    <property type="component" value="Unassembled WGS sequence"/>
</dbReference>
<organism evidence="3 4">
    <name type="scientific">Candidatus Jidaibacter acanthamoebae</name>
    <dbReference type="NCBI Taxonomy" id="86105"/>
    <lineage>
        <taxon>Bacteria</taxon>
        <taxon>Pseudomonadati</taxon>
        <taxon>Pseudomonadota</taxon>
        <taxon>Alphaproteobacteria</taxon>
        <taxon>Rickettsiales</taxon>
        <taxon>Candidatus Midichloriaceae</taxon>
        <taxon>Candidatus Jidaibacter</taxon>
    </lineage>
</organism>
<dbReference type="Gene3D" id="3.40.50.1820">
    <property type="entry name" value="alpha/beta hydrolase"/>
    <property type="match status" value="1"/>
</dbReference>
<proteinExistence type="predicted"/>
<evidence type="ECO:0000313" key="3">
    <source>
        <dbReference type="EMBL" id="KIE05359.1"/>
    </source>
</evidence>
<accession>A0A0C1QIM0</accession>
<comment type="caution">
    <text evidence="3">The sequence shown here is derived from an EMBL/GenBank/DDBJ whole genome shotgun (WGS) entry which is preliminary data.</text>
</comment>
<dbReference type="InterPro" id="IPR050300">
    <property type="entry name" value="GDXG_lipolytic_enzyme"/>
</dbReference>
<dbReference type="InterPro" id="IPR013094">
    <property type="entry name" value="AB_hydrolase_3"/>
</dbReference>
<dbReference type="SUPFAM" id="SSF53474">
    <property type="entry name" value="alpha/beta-Hydrolases"/>
    <property type="match status" value="1"/>
</dbReference>
<name>A0A0C1QIM0_9RICK</name>
<keyword evidence="4" id="KW-1185">Reference proteome</keyword>
<dbReference type="PANTHER" id="PTHR48081">
    <property type="entry name" value="AB HYDROLASE SUPERFAMILY PROTEIN C4A8.06C"/>
    <property type="match status" value="1"/>
</dbReference>
<protein>
    <recommendedName>
        <fullName evidence="2">Alpha/beta hydrolase fold-3 domain-containing protein</fullName>
    </recommendedName>
</protein>
<sequence length="266" mass="29710">MKSGVDIKEVRLSKGFKLKIYKPTANKSGKALPVFIYYHGGGWTIGSLKAYGPMLKYLCYHTGFIVVGVEYRKAPEHKFPQAAYDALEGYNWVIDNIEAINGDISKIMIGGDSAGGNLTCVVLNYLQEKQQPLPIKQVLIYPVLDVSEEGIKRARESKRWWVGKLGSKILDYQLSLYTNTSEDLKSPLMCPDISDLDLSNTETLIITAEFDPLFIGAGDYIDILQKNSYSVVHKHYPNTFHGFVNFAGVSPKAQSALMDVVEFLLK</sequence>